<feature type="region of interest" description="Disordered" evidence="1">
    <location>
        <begin position="93"/>
        <end position="134"/>
    </location>
</feature>
<evidence type="ECO:0000256" key="1">
    <source>
        <dbReference type="SAM" id="MobiDB-lite"/>
    </source>
</evidence>
<feature type="transmembrane region" description="Helical" evidence="2">
    <location>
        <begin position="43"/>
        <end position="63"/>
    </location>
</feature>
<dbReference type="AlphaFoldDB" id="A0A2H0W2X0"/>
<protein>
    <submittedName>
        <fullName evidence="3">Uncharacterized protein</fullName>
    </submittedName>
</protein>
<evidence type="ECO:0000313" key="3">
    <source>
        <dbReference type="EMBL" id="PIS05703.1"/>
    </source>
</evidence>
<comment type="caution">
    <text evidence="3">The sequence shown here is derived from an EMBL/GenBank/DDBJ whole genome shotgun (WGS) entry which is preliminary data.</text>
</comment>
<keyword evidence="2" id="KW-0812">Transmembrane</keyword>
<gene>
    <name evidence="3" type="ORF">COT80_02945</name>
</gene>
<name>A0A2H0W2X0_9BACT</name>
<organism evidence="3 4">
    <name type="scientific">Candidatus Buchananbacteria bacterium CG10_big_fil_rev_8_21_14_0_10_33_19</name>
    <dbReference type="NCBI Taxonomy" id="1974525"/>
    <lineage>
        <taxon>Bacteria</taxon>
        <taxon>Candidatus Buchananiibacteriota</taxon>
    </lineage>
</organism>
<keyword evidence="2" id="KW-1133">Transmembrane helix</keyword>
<feature type="compositionally biased region" description="Polar residues" evidence="1">
    <location>
        <begin position="123"/>
        <end position="134"/>
    </location>
</feature>
<keyword evidence="2" id="KW-0472">Membrane</keyword>
<accession>A0A2H0W2X0</accession>
<dbReference type="Proteomes" id="UP000229056">
    <property type="component" value="Unassembled WGS sequence"/>
</dbReference>
<proteinExistence type="predicted"/>
<evidence type="ECO:0000256" key="2">
    <source>
        <dbReference type="SAM" id="Phobius"/>
    </source>
</evidence>
<feature type="compositionally biased region" description="Low complexity" evidence="1">
    <location>
        <begin position="93"/>
        <end position="122"/>
    </location>
</feature>
<reference evidence="4" key="1">
    <citation type="submission" date="2017-09" db="EMBL/GenBank/DDBJ databases">
        <title>Depth-based differentiation of microbial function through sediment-hosted aquifers and enrichment of novel symbionts in the deep terrestrial subsurface.</title>
        <authorList>
            <person name="Probst A.J."/>
            <person name="Ladd B."/>
            <person name="Jarett J.K."/>
            <person name="Geller-Mcgrath D.E."/>
            <person name="Sieber C.M.K."/>
            <person name="Emerson J.B."/>
            <person name="Anantharaman K."/>
            <person name="Thomas B.C."/>
            <person name="Malmstrom R."/>
            <person name="Stieglmeier M."/>
            <person name="Klingl A."/>
            <person name="Woyke T."/>
            <person name="Ryan C.M."/>
            <person name="Banfield J.F."/>
        </authorList>
    </citation>
    <scope>NUCLEOTIDE SEQUENCE [LARGE SCALE GENOMIC DNA]</scope>
</reference>
<evidence type="ECO:0000313" key="4">
    <source>
        <dbReference type="Proteomes" id="UP000229056"/>
    </source>
</evidence>
<dbReference type="EMBL" id="PEZY01000012">
    <property type="protein sequence ID" value="PIS05703.1"/>
    <property type="molecule type" value="Genomic_DNA"/>
</dbReference>
<sequence>MFGSKKNNITPLKDVMPASSEDVYVMPEKFHSQRSGGSSDKTLMIVIIILVLIMTAIGSYFIYNSWQKNQNQTNQNINQNIAIVNQNVNDNQNINGSRNFNSNENINVNGNENVNSNLNANSDGSDNQNSTSTAPVINELVPPAISGDADKDGLTDLEESLIGTSASSPDSDLDGYLDSDELIGGYNPIINPNSGSLIKLIDASFVSKLMTDFPTNNFKTLYIKGWSVSMIEALHEARIITGTGEMIKISVINNADQVSAANWYLLGHPQITLSQLGNLEFGNFKGIRAPNGLAVYLTDQKREKIYVIEYDLDTSTEFRYPSIFEMVIRNFDLIGESIKVIDDTTNNNSASTSPVL</sequence>